<accession>A0A4P9XRS0</accession>
<dbReference type="InterPro" id="IPR041285">
    <property type="entry name" value="MID_MedPIWI"/>
</dbReference>
<comment type="function">
    <text evidence="9 11">Component of the SRB8-11 complex. The SRB8-11 complex is a regulatory module of the Mediator complex which is itself involved in regulation of basal and activated RNA polymerase II-dependent transcription. The SRB8-11 complex may be involved in the transcriptional repression of a subset of genes regulated by Mediator. It may inhibit the association of the Mediator complex with RNA polymerase II to form the holoenzyme complex.</text>
</comment>
<evidence type="ECO:0000256" key="8">
    <source>
        <dbReference type="ARBA" id="ARBA00023242"/>
    </source>
</evidence>
<evidence type="ECO:0000256" key="6">
    <source>
        <dbReference type="ARBA" id="ARBA00023159"/>
    </source>
</evidence>
<dbReference type="STRING" id="78915.A0A4P9XRS0"/>
<evidence type="ECO:0000256" key="7">
    <source>
        <dbReference type="ARBA" id="ARBA00023163"/>
    </source>
</evidence>
<feature type="compositionally biased region" description="Low complexity" evidence="12">
    <location>
        <begin position="67"/>
        <end position="88"/>
    </location>
</feature>
<dbReference type="InterPro" id="IPR051139">
    <property type="entry name" value="Mediator_complx_sub13"/>
</dbReference>
<comment type="subcellular location">
    <subcellularLocation>
        <location evidence="1 11">Nucleus</location>
    </subcellularLocation>
</comment>
<dbReference type="PANTHER" id="PTHR48249:SF3">
    <property type="entry name" value="MEDIATOR OF RNA POLYMERASE II TRANSCRIPTION SUBUNIT 13"/>
    <property type="match status" value="1"/>
</dbReference>
<evidence type="ECO:0000313" key="15">
    <source>
        <dbReference type="EMBL" id="RKP08797.1"/>
    </source>
</evidence>
<dbReference type="Proteomes" id="UP000271241">
    <property type="component" value="Unassembled WGS sequence"/>
</dbReference>
<protein>
    <recommendedName>
        <fullName evidence="3 11">Mediator of RNA polymerase II transcription subunit 13</fullName>
    </recommendedName>
    <alternativeName>
        <fullName evidence="10 11">Mediator complex subunit 13</fullName>
    </alternativeName>
</protein>
<dbReference type="AlphaFoldDB" id="A0A4P9XRS0"/>
<keyword evidence="8 11" id="KW-0539">Nucleus</keyword>
<gene>
    <name evidence="15" type="ORF">THASP1DRAFT_23269</name>
</gene>
<dbReference type="GO" id="GO:0003713">
    <property type="term" value="F:transcription coactivator activity"/>
    <property type="evidence" value="ECO:0007669"/>
    <property type="project" value="TreeGrafter"/>
</dbReference>
<evidence type="ECO:0000256" key="11">
    <source>
        <dbReference type="RuleBase" id="RU364134"/>
    </source>
</evidence>
<dbReference type="Pfam" id="PF18296">
    <property type="entry name" value="MID_MedPIWI"/>
    <property type="match status" value="1"/>
</dbReference>
<dbReference type="EMBL" id="KZ992568">
    <property type="protein sequence ID" value="RKP08797.1"/>
    <property type="molecule type" value="Genomic_DNA"/>
</dbReference>
<evidence type="ECO:0000259" key="14">
    <source>
        <dbReference type="Pfam" id="PF18296"/>
    </source>
</evidence>
<dbReference type="GO" id="GO:0016592">
    <property type="term" value="C:mediator complex"/>
    <property type="evidence" value="ECO:0007669"/>
    <property type="project" value="InterPro"/>
</dbReference>
<evidence type="ECO:0000256" key="4">
    <source>
        <dbReference type="ARBA" id="ARBA00022491"/>
    </source>
</evidence>
<evidence type="ECO:0000256" key="1">
    <source>
        <dbReference type="ARBA" id="ARBA00004123"/>
    </source>
</evidence>
<evidence type="ECO:0000256" key="12">
    <source>
        <dbReference type="SAM" id="MobiDB-lite"/>
    </source>
</evidence>
<feature type="domain" description="Mediator complex subunit Med13 C-terminal" evidence="13">
    <location>
        <begin position="503"/>
        <end position="798"/>
    </location>
</feature>
<dbReference type="OrthoDB" id="103819at2759"/>
<evidence type="ECO:0000256" key="3">
    <source>
        <dbReference type="ARBA" id="ARBA00019618"/>
    </source>
</evidence>
<evidence type="ECO:0000259" key="13">
    <source>
        <dbReference type="Pfam" id="PF06333"/>
    </source>
</evidence>
<feature type="region of interest" description="Disordered" evidence="12">
    <location>
        <begin position="152"/>
        <end position="172"/>
    </location>
</feature>
<dbReference type="Pfam" id="PF06333">
    <property type="entry name" value="Med13_C"/>
    <property type="match status" value="1"/>
</dbReference>
<comment type="subunit">
    <text evidence="11">Component of the SRB8-11 complex, which itself associates with the Mediator complex.</text>
</comment>
<evidence type="ECO:0000256" key="10">
    <source>
        <dbReference type="ARBA" id="ARBA00032008"/>
    </source>
</evidence>
<feature type="compositionally biased region" description="Basic and acidic residues" evidence="12">
    <location>
        <begin position="51"/>
        <end position="60"/>
    </location>
</feature>
<dbReference type="PANTHER" id="PTHR48249">
    <property type="entry name" value="MEDIATOR OF RNA POLYMERASE II TRANSCRIPTION SUBUNIT 13"/>
    <property type="match status" value="1"/>
</dbReference>
<reference evidence="16" key="1">
    <citation type="journal article" date="2018" name="Nat. Microbiol.">
        <title>Leveraging single-cell genomics to expand the fungal tree of life.</title>
        <authorList>
            <person name="Ahrendt S.R."/>
            <person name="Quandt C.A."/>
            <person name="Ciobanu D."/>
            <person name="Clum A."/>
            <person name="Salamov A."/>
            <person name="Andreopoulos B."/>
            <person name="Cheng J.F."/>
            <person name="Woyke T."/>
            <person name="Pelin A."/>
            <person name="Henrissat B."/>
            <person name="Reynolds N.K."/>
            <person name="Benny G.L."/>
            <person name="Smith M.E."/>
            <person name="James T.Y."/>
            <person name="Grigoriev I.V."/>
        </authorList>
    </citation>
    <scope>NUCLEOTIDE SEQUENCE [LARGE SCALE GENOMIC DNA]</scope>
    <source>
        <strain evidence="16">RSA 1356</strain>
    </source>
</reference>
<organism evidence="15 16">
    <name type="scientific">Thamnocephalis sphaerospora</name>
    <dbReference type="NCBI Taxonomy" id="78915"/>
    <lineage>
        <taxon>Eukaryota</taxon>
        <taxon>Fungi</taxon>
        <taxon>Fungi incertae sedis</taxon>
        <taxon>Zoopagomycota</taxon>
        <taxon>Zoopagomycotina</taxon>
        <taxon>Zoopagomycetes</taxon>
        <taxon>Zoopagales</taxon>
        <taxon>Sigmoideomycetaceae</taxon>
        <taxon>Thamnocephalis</taxon>
    </lineage>
</organism>
<evidence type="ECO:0000256" key="5">
    <source>
        <dbReference type="ARBA" id="ARBA00023015"/>
    </source>
</evidence>
<evidence type="ECO:0000256" key="2">
    <source>
        <dbReference type="ARBA" id="ARBA00009354"/>
    </source>
</evidence>
<feature type="region of interest" description="Disordered" evidence="12">
    <location>
        <begin position="45"/>
        <end position="122"/>
    </location>
</feature>
<keyword evidence="6 11" id="KW-0010">Activator</keyword>
<comment type="similarity">
    <text evidence="2 11">Belongs to the Mediator complex subunit 13 family.</text>
</comment>
<name>A0A4P9XRS0_9FUNG</name>
<keyword evidence="16" id="KW-1185">Reference proteome</keyword>
<sequence length="816" mass="88708">PPAAKAPTGLTSPLSLTELRTALIPTEFAPLLDSTTLQLECKYGTGGRITADGDKDEKQVDCAIAPDAAGSDSDSDSSTSTSSSGSSSDSEENERMSGISEHMKVDSSSISDDSDSEQDTNDTNTQAWKYIADASHIALLPDFISSFRPLVKEEDEDEEGALPAAPLESGDDQASVREFVRQAMFPVLPWDEQDDTRVGDDVDLGCAGGSSYAIVDTVRQVAESVFLQSGAGHATPLQRTHSTVRGQLSVKQLHDLYEAGQQPSKYGRYQVRKRTHRQGCVELFSDEPEIVVVQQGQRLALGIAAMRFWEALRLEPFAGKKALVPVILCPTGDAIDTAARQAVREIGAVYETCLLGTWRPANGHEVMSVALLPPMAGETSANRQLRSITKACDKLGAQLPVLAARDESTYVVYLVDPFPDHPNHMLDLCRCFQHTVNALRKRGLDPDRLVLQLLPLRLLANVSALAFTAYTRAFQRIGPMLEKGQTFGCDYKAESAGPGVAVYAPPFVLVDDPPRAIELALSPACDARGPQLHQVQNLHAAYALHENADWVVCIWVDDRGELVDGDMWQLAPDARNDATQLVDGVWRRSRALAERWSDDWHITVLRRGIMSADELTAWNGVCGDSPQITLACVAKYSALCIQLSDTTDARGIGATNSTGEGRHVTVQDVKPMAALSPETDLVMEMTVGEVYAVDVGHRLALVADSASKHATRSSALEHTCSARHLLPLASGSLVWLPRPEDVRGLLPAEHLLPVHLLRAPANVSTAAAMRTLLSRYQTLSYLHCNPDAEWAPIPVHLRILERLLRQLCSQSSLFVS</sequence>
<feature type="non-terminal residue" evidence="15">
    <location>
        <position position="1"/>
    </location>
</feature>
<keyword evidence="5 11" id="KW-0805">Transcription regulation</keyword>
<feature type="domain" description="MID" evidence="14">
    <location>
        <begin position="324"/>
        <end position="465"/>
    </location>
</feature>
<evidence type="ECO:0000313" key="16">
    <source>
        <dbReference type="Proteomes" id="UP000271241"/>
    </source>
</evidence>
<evidence type="ECO:0000256" key="9">
    <source>
        <dbReference type="ARBA" id="ARBA00025661"/>
    </source>
</evidence>
<keyword evidence="4 11" id="KW-0678">Repressor</keyword>
<dbReference type="InterPro" id="IPR009401">
    <property type="entry name" value="Med13_C"/>
</dbReference>
<keyword evidence="7 11" id="KW-0804">Transcription</keyword>
<proteinExistence type="inferred from homology"/>
<dbReference type="GO" id="GO:0045944">
    <property type="term" value="P:positive regulation of transcription by RNA polymerase II"/>
    <property type="evidence" value="ECO:0007669"/>
    <property type="project" value="TreeGrafter"/>
</dbReference>